<accession>A0AA86TAD7</accession>
<dbReference type="InterPro" id="IPR003347">
    <property type="entry name" value="JmjC_dom"/>
</dbReference>
<dbReference type="SMART" id="SM00545">
    <property type="entry name" value="JmjN"/>
    <property type="match status" value="1"/>
</dbReference>
<feature type="domain" description="JmjN" evidence="2">
    <location>
        <begin position="31"/>
        <end position="72"/>
    </location>
</feature>
<dbReference type="GO" id="GO:0005634">
    <property type="term" value="C:nucleus"/>
    <property type="evidence" value="ECO:0007669"/>
    <property type="project" value="TreeGrafter"/>
</dbReference>
<feature type="domain" description="JmjC" evidence="3">
    <location>
        <begin position="190"/>
        <end position="384"/>
    </location>
</feature>
<evidence type="ECO:0000259" key="2">
    <source>
        <dbReference type="PROSITE" id="PS51183"/>
    </source>
</evidence>
<evidence type="ECO:0000256" key="1">
    <source>
        <dbReference type="SAM" id="MobiDB-lite"/>
    </source>
</evidence>
<dbReference type="Pfam" id="PF02373">
    <property type="entry name" value="JmjC"/>
    <property type="match status" value="1"/>
</dbReference>
<dbReference type="Gramene" id="rna-AYBTSS11_LOCUS27093">
    <property type="protein sequence ID" value="CAJ1975005.1"/>
    <property type="gene ID" value="gene-AYBTSS11_LOCUS27093"/>
</dbReference>
<dbReference type="GO" id="GO:0010468">
    <property type="term" value="P:regulation of gene expression"/>
    <property type="evidence" value="ECO:0007669"/>
    <property type="project" value="TreeGrafter"/>
</dbReference>
<feature type="region of interest" description="Disordered" evidence="1">
    <location>
        <begin position="537"/>
        <end position="559"/>
    </location>
</feature>
<organism evidence="4 5">
    <name type="scientific">Sphenostylis stenocarpa</name>
    <dbReference type="NCBI Taxonomy" id="92480"/>
    <lineage>
        <taxon>Eukaryota</taxon>
        <taxon>Viridiplantae</taxon>
        <taxon>Streptophyta</taxon>
        <taxon>Embryophyta</taxon>
        <taxon>Tracheophyta</taxon>
        <taxon>Spermatophyta</taxon>
        <taxon>Magnoliopsida</taxon>
        <taxon>eudicotyledons</taxon>
        <taxon>Gunneridae</taxon>
        <taxon>Pentapetalae</taxon>
        <taxon>rosids</taxon>
        <taxon>fabids</taxon>
        <taxon>Fabales</taxon>
        <taxon>Fabaceae</taxon>
        <taxon>Papilionoideae</taxon>
        <taxon>50 kb inversion clade</taxon>
        <taxon>NPAAA clade</taxon>
        <taxon>indigoferoid/millettioid clade</taxon>
        <taxon>Phaseoleae</taxon>
        <taxon>Sphenostylis</taxon>
    </lineage>
</organism>
<dbReference type="PROSITE" id="PS51183">
    <property type="entry name" value="JMJN"/>
    <property type="match status" value="1"/>
</dbReference>
<evidence type="ECO:0000259" key="3">
    <source>
        <dbReference type="PROSITE" id="PS51184"/>
    </source>
</evidence>
<evidence type="ECO:0000313" key="4">
    <source>
        <dbReference type="EMBL" id="CAJ1975005.1"/>
    </source>
</evidence>
<dbReference type="InterPro" id="IPR003349">
    <property type="entry name" value="JmjN"/>
</dbReference>
<keyword evidence="5" id="KW-1185">Reference proteome</keyword>
<dbReference type="PANTHER" id="PTHR10694">
    <property type="entry name" value="LYSINE-SPECIFIC DEMETHYLASE"/>
    <property type="match status" value="1"/>
</dbReference>
<dbReference type="PROSITE" id="PS51184">
    <property type="entry name" value="JMJC"/>
    <property type="match status" value="1"/>
</dbReference>
<dbReference type="SMART" id="SM00558">
    <property type="entry name" value="JmjC"/>
    <property type="match status" value="1"/>
</dbReference>
<name>A0AA86TAD7_9FABA</name>
<proteinExistence type="predicted"/>
<dbReference type="Proteomes" id="UP001189624">
    <property type="component" value="Chromosome 9"/>
</dbReference>
<dbReference type="SUPFAM" id="SSF51197">
    <property type="entry name" value="Clavaminate synthase-like"/>
    <property type="match status" value="1"/>
</dbReference>
<feature type="region of interest" description="Disordered" evidence="1">
    <location>
        <begin position="701"/>
        <end position="730"/>
    </location>
</feature>
<gene>
    <name evidence="4" type="ORF">AYBTSS11_LOCUS27093</name>
</gene>
<dbReference type="GO" id="GO:0000785">
    <property type="term" value="C:chromatin"/>
    <property type="evidence" value="ECO:0007669"/>
    <property type="project" value="TreeGrafter"/>
</dbReference>
<dbReference type="EMBL" id="OY731406">
    <property type="protein sequence ID" value="CAJ1975005.1"/>
    <property type="molecule type" value="Genomic_DNA"/>
</dbReference>
<reference evidence="4" key="1">
    <citation type="submission" date="2023-10" db="EMBL/GenBank/DDBJ databases">
        <authorList>
            <person name="Domelevo Entfellner J.-B."/>
        </authorList>
    </citation>
    <scope>NUCLEOTIDE SEQUENCE</scope>
</reference>
<dbReference type="GO" id="GO:0034647">
    <property type="term" value="F:histone H3K4me/H3K4me2/H3K4me3 demethylase activity"/>
    <property type="evidence" value="ECO:0007669"/>
    <property type="project" value="TreeGrafter"/>
</dbReference>
<dbReference type="Pfam" id="PF02375">
    <property type="entry name" value="JmjN"/>
    <property type="match status" value="1"/>
</dbReference>
<dbReference type="PANTHER" id="PTHR10694:SF38">
    <property type="entry name" value="LYSINE-SPECIFIC DEMETHYLASE REF6"/>
    <property type="match status" value="1"/>
</dbReference>
<evidence type="ECO:0008006" key="6">
    <source>
        <dbReference type="Google" id="ProtNLM"/>
    </source>
</evidence>
<sequence>MRATEKKSVIMGGGSEGNADVLAWLKSMPVAPEYRPSAAEFQDPIGYIFKIEKEASKYGICKIIPPFPPPPKKTAIANLNRSLAVSGSTFTTRQQQIGFCPRRPRPVQRPVWQSGDHYTFTEFESKAKSFEKAYLKRHTRKGSGLGPSPLETETLFWKATLDKPFSVEYANDMPGSAFSPKCRHAGDPTSLADTPWNMRAVSRANGSLLRFMKEEIPGVTSPMVYVAMLFSWFAWHVEDHDLHSLNYLHMGASKTWYGVPRDAAVAFEEVVRVHGYGGEINPLVPQFTRLLEGCGCIVFCSHNHELSSSIIVENKVFHAAVLLCPGSPRYAETGKLVQNAGEFVVTFPRAYHTGFSHGFNCGEAANIATPEWLRVAKDAAIRRASLNYPPMVSHFQLLYDLALALCSRIPASINAEPRSSRLKDKKKGEGDTVIKELFVQDVLQNNDLLHILGKGSAVVLLPRSSVDISVCSKLRVGFQQSINVSNSEGMHSSKGFVSDDLVFNRSHGIKQEKSFYSVKDKFSTMYERNRISSFDVNGNINTSSSKPLQRDTEGETSEDGLSDQRLFSCVTCGILSFSCVAIVQPKDPAARYLMSADCSFFNDCVVGSGVSNSKFTSAPEEATIPEPNLYTGKFIRWMKKEVQDGIPDVSVQSYRDGLNTESKNGNTALALLASAYGNSSDSEEDQISVDGHETNVVNSASESLLSHTQDSYATPRSPLDRGDNIPSKSASCEDFMHRRFECNLSHQSLDHSSKKQDYNITSGLTFENMRTMPNSTSICSQEAHDAERSLPNKSVVPFDNKNASMVLQSDEDSSRMHVFCLEHAAEAEKQLCPIGGAQIFLLCHPGRQIKLVKKQGNCGYEERESSDGSYVSGTTSYKVV</sequence>
<protein>
    <recommendedName>
        <fullName evidence="6">Lysine-specific demethylase REF6</fullName>
    </recommendedName>
</protein>
<feature type="compositionally biased region" description="Polar residues" evidence="1">
    <location>
        <begin position="701"/>
        <end position="714"/>
    </location>
</feature>
<feature type="compositionally biased region" description="Polar residues" evidence="1">
    <location>
        <begin position="537"/>
        <end position="547"/>
    </location>
</feature>
<dbReference type="AlphaFoldDB" id="A0AA86TAD7"/>
<dbReference type="Gene3D" id="2.60.120.650">
    <property type="entry name" value="Cupin"/>
    <property type="match status" value="1"/>
</dbReference>
<evidence type="ECO:0000313" key="5">
    <source>
        <dbReference type="Proteomes" id="UP001189624"/>
    </source>
</evidence>